<gene>
    <name evidence="7" type="ORF">IQ266_01005</name>
</gene>
<evidence type="ECO:0000256" key="3">
    <source>
        <dbReference type="PROSITE-ProRule" id="PRU01091"/>
    </source>
</evidence>
<evidence type="ECO:0000256" key="1">
    <source>
        <dbReference type="ARBA" id="ARBA00023125"/>
    </source>
</evidence>
<dbReference type="InterPro" id="IPR039420">
    <property type="entry name" value="WalR-like"/>
</dbReference>
<dbReference type="RefSeq" id="WP_264323155.1">
    <property type="nucleotide sequence ID" value="NZ_JADEXQ010000002.1"/>
</dbReference>
<accession>A0A928VLR3</accession>
<dbReference type="GO" id="GO:0000976">
    <property type="term" value="F:transcription cis-regulatory region binding"/>
    <property type="evidence" value="ECO:0007669"/>
    <property type="project" value="TreeGrafter"/>
</dbReference>
<dbReference type="PANTHER" id="PTHR48111">
    <property type="entry name" value="REGULATOR OF RPOS"/>
    <property type="match status" value="1"/>
</dbReference>
<feature type="region of interest" description="Disordered" evidence="4">
    <location>
        <begin position="235"/>
        <end position="264"/>
    </location>
</feature>
<dbReference type="Gene3D" id="1.10.10.10">
    <property type="entry name" value="Winged helix-like DNA-binding domain superfamily/Winged helix DNA-binding domain"/>
    <property type="match status" value="1"/>
</dbReference>
<keyword evidence="1 3" id="KW-0238">DNA-binding</keyword>
<dbReference type="InterPro" id="IPR011006">
    <property type="entry name" value="CheY-like_superfamily"/>
</dbReference>
<feature type="domain" description="Response regulatory" evidence="5">
    <location>
        <begin position="5"/>
        <end position="119"/>
    </location>
</feature>
<proteinExistence type="predicted"/>
<reference evidence="7" key="1">
    <citation type="submission" date="2020-10" db="EMBL/GenBank/DDBJ databases">
        <authorList>
            <person name="Castelo-Branco R."/>
            <person name="Eusebio N."/>
            <person name="Adriana R."/>
            <person name="Vieira A."/>
            <person name="Brugerolle De Fraissinette N."/>
            <person name="Rezende De Castro R."/>
            <person name="Schneider M.P."/>
            <person name="Vasconcelos V."/>
            <person name="Leao P.N."/>
        </authorList>
    </citation>
    <scope>NUCLEOTIDE SEQUENCE</scope>
    <source>
        <strain evidence="7">LEGE 11480</strain>
    </source>
</reference>
<dbReference type="SUPFAM" id="SSF46894">
    <property type="entry name" value="C-terminal effector domain of the bipartite response regulators"/>
    <property type="match status" value="1"/>
</dbReference>
<dbReference type="Gene3D" id="6.10.250.690">
    <property type="match status" value="1"/>
</dbReference>
<evidence type="ECO:0000259" key="6">
    <source>
        <dbReference type="PROSITE" id="PS51755"/>
    </source>
</evidence>
<feature type="DNA-binding region" description="OmpR/PhoB-type" evidence="3">
    <location>
        <begin position="128"/>
        <end position="226"/>
    </location>
</feature>
<dbReference type="SUPFAM" id="SSF52172">
    <property type="entry name" value="CheY-like"/>
    <property type="match status" value="1"/>
</dbReference>
<feature type="domain" description="OmpR/PhoB-type" evidence="6">
    <location>
        <begin position="128"/>
        <end position="226"/>
    </location>
</feature>
<keyword evidence="8" id="KW-1185">Reference proteome</keyword>
<dbReference type="Proteomes" id="UP000625316">
    <property type="component" value="Unassembled WGS sequence"/>
</dbReference>
<dbReference type="SMART" id="SM00862">
    <property type="entry name" value="Trans_reg_C"/>
    <property type="match status" value="1"/>
</dbReference>
<dbReference type="EMBL" id="JADEXQ010000002">
    <property type="protein sequence ID" value="MBE9028334.1"/>
    <property type="molecule type" value="Genomic_DNA"/>
</dbReference>
<dbReference type="InterPro" id="IPR001867">
    <property type="entry name" value="OmpR/PhoB-type_DNA-bd"/>
</dbReference>
<dbReference type="GO" id="GO:0005829">
    <property type="term" value="C:cytosol"/>
    <property type="evidence" value="ECO:0007669"/>
    <property type="project" value="TreeGrafter"/>
</dbReference>
<evidence type="ECO:0000313" key="8">
    <source>
        <dbReference type="Proteomes" id="UP000625316"/>
    </source>
</evidence>
<dbReference type="InterPro" id="IPR016032">
    <property type="entry name" value="Sig_transdc_resp-reg_C-effctor"/>
</dbReference>
<dbReference type="PROSITE" id="PS51755">
    <property type="entry name" value="OMPR_PHOB"/>
    <property type="match status" value="1"/>
</dbReference>
<dbReference type="GO" id="GO:0032993">
    <property type="term" value="C:protein-DNA complex"/>
    <property type="evidence" value="ECO:0007669"/>
    <property type="project" value="TreeGrafter"/>
</dbReference>
<dbReference type="SMART" id="SM00448">
    <property type="entry name" value="REC"/>
    <property type="match status" value="1"/>
</dbReference>
<evidence type="ECO:0000256" key="2">
    <source>
        <dbReference type="PROSITE-ProRule" id="PRU00169"/>
    </source>
</evidence>
<dbReference type="AlphaFoldDB" id="A0A928VLR3"/>
<dbReference type="Gene3D" id="3.40.50.2300">
    <property type="match status" value="1"/>
</dbReference>
<evidence type="ECO:0000259" key="5">
    <source>
        <dbReference type="PROSITE" id="PS50110"/>
    </source>
</evidence>
<dbReference type="PROSITE" id="PS50110">
    <property type="entry name" value="RESPONSE_REGULATORY"/>
    <property type="match status" value="1"/>
</dbReference>
<evidence type="ECO:0000313" key="7">
    <source>
        <dbReference type="EMBL" id="MBE9028334.1"/>
    </source>
</evidence>
<dbReference type="InterPro" id="IPR001789">
    <property type="entry name" value="Sig_transdc_resp-reg_receiver"/>
</dbReference>
<dbReference type="FunFam" id="1.10.10.10:FF:000457">
    <property type="entry name" value="Two component transcriptional regulator NrrA"/>
    <property type="match status" value="1"/>
</dbReference>
<evidence type="ECO:0000256" key="4">
    <source>
        <dbReference type="SAM" id="MobiDB-lite"/>
    </source>
</evidence>
<dbReference type="Pfam" id="PF00486">
    <property type="entry name" value="Trans_reg_C"/>
    <property type="match status" value="1"/>
</dbReference>
<dbReference type="InterPro" id="IPR036388">
    <property type="entry name" value="WH-like_DNA-bd_sf"/>
</dbReference>
<comment type="caution">
    <text evidence="2">Lacks conserved residue(s) required for the propagation of feature annotation.</text>
</comment>
<comment type="caution">
    <text evidence="7">The sequence shown here is derived from an EMBL/GenBank/DDBJ whole genome shotgun (WGS) entry which is preliminary data.</text>
</comment>
<sequence length="264" mass="29283">MAAFELQIIETNPHLRSLLSWHLQQAGYGIFSAGDLTQAKEMFYQRQPKMLILSADLPDSLGLDFCAWLRQQQPQLLILMLSARDTEADVVAGLRSGADDYLKKPFGMQELMARVAALARRSKTVAPPAYLDYGPLKIDLVHRRVRFYGELIDLTPQEFSLLYVLAQVAGKPLSRADLLQRAWPDEIDNPRTVDTHVLSLRKKVELDPQQPSLIQTVRNVGYRLNLEGLASEANGADSESAAQPNNRIPAVAAPTEVIPSVPGS</sequence>
<name>A0A928VLR3_9CYAN</name>
<dbReference type="CDD" id="cd00383">
    <property type="entry name" value="trans_reg_C"/>
    <property type="match status" value="1"/>
</dbReference>
<dbReference type="GO" id="GO:0000156">
    <property type="term" value="F:phosphorelay response regulator activity"/>
    <property type="evidence" value="ECO:0007669"/>
    <property type="project" value="TreeGrafter"/>
</dbReference>
<protein>
    <submittedName>
        <fullName evidence="7">Response regulator transcription factor</fullName>
    </submittedName>
</protein>
<dbReference type="GO" id="GO:0006355">
    <property type="term" value="P:regulation of DNA-templated transcription"/>
    <property type="evidence" value="ECO:0007669"/>
    <property type="project" value="InterPro"/>
</dbReference>
<organism evidence="7 8">
    <name type="scientific">Romeriopsis navalis LEGE 11480</name>
    <dbReference type="NCBI Taxonomy" id="2777977"/>
    <lineage>
        <taxon>Bacteria</taxon>
        <taxon>Bacillati</taxon>
        <taxon>Cyanobacteriota</taxon>
        <taxon>Cyanophyceae</taxon>
        <taxon>Leptolyngbyales</taxon>
        <taxon>Leptolyngbyaceae</taxon>
        <taxon>Romeriopsis</taxon>
        <taxon>Romeriopsis navalis</taxon>
    </lineage>
</organism>
<dbReference type="PANTHER" id="PTHR48111:SF68">
    <property type="entry name" value="OMPR SUBFAMILY"/>
    <property type="match status" value="1"/>
</dbReference>
<dbReference type="Pfam" id="PF00072">
    <property type="entry name" value="Response_reg"/>
    <property type="match status" value="1"/>
</dbReference>